<keyword evidence="2" id="KW-1185">Reference proteome</keyword>
<evidence type="ECO:0000313" key="2">
    <source>
        <dbReference type="Proteomes" id="UP000198327"/>
    </source>
</evidence>
<organism evidence="1 2">
    <name type="scientific">Rhodococcoides kyotonense</name>
    <dbReference type="NCBI Taxonomy" id="398843"/>
    <lineage>
        <taxon>Bacteria</taxon>
        <taxon>Bacillati</taxon>
        <taxon>Actinomycetota</taxon>
        <taxon>Actinomycetes</taxon>
        <taxon>Mycobacteriales</taxon>
        <taxon>Nocardiaceae</taxon>
        <taxon>Rhodococcoides</taxon>
    </lineage>
</organism>
<protein>
    <submittedName>
        <fullName evidence="1">Uncharacterized protein</fullName>
    </submittedName>
</protein>
<dbReference type="EMBL" id="FZOW01000025">
    <property type="protein sequence ID" value="SNT47729.1"/>
    <property type="molecule type" value="Genomic_DNA"/>
</dbReference>
<dbReference type="AlphaFoldDB" id="A0A239N0R2"/>
<name>A0A239N0R2_9NOCA</name>
<gene>
    <name evidence="1" type="ORF">SAMN05421642_1255</name>
</gene>
<proteinExistence type="predicted"/>
<evidence type="ECO:0000313" key="1">
    <source>
        <dbReference type="EMBL" id="SNT47729.1"/>
    </source>
</evidence>
<sequence length="76" mass="8263">MQFMTDNNDVAGSGRRVGDRVQLTRGGNAVAGTVVEDFGELPASEKSWGRDWALPRRWAIALDGGTLVFAAENELR</sequence>
<dbReference type="Proteomes" id="UP000198327">
    <property type="component" value="Unassembled WGS sequence"/>
</dbReference>
<reference evidence="2" key="1">
    <citation type="submission" date="2017-06" db="EMBL/GenBank/DDBJ databases">
        <authorList>
            <person name="Varghese N."/>
            <person name="Submissions S."/>
        </authorList>
    </citation>
    <scope>NUCLEOTIDE SEQUENCE [LARGE SCALE GENOMIC DNA]</scope>
    <source>
        <strain evidence="2">JCM 23211</strain>
    </source>
</reference>
<accession>A0A239N0R2</accession>